<dbReference type="InterPro" id="IPR011991">
    <property type="entry name" value="ArsR-like_HTH"/>
</dbReference>
<dbReference type="Pfam" id="PF03466">
    <property type="entry name" value="LysR_substrate"/>
    <property type="match status" value="1"/>
</dbReference>
<dbReference type="InterPro" id="IPR036390">
    <property type="entry name" value="WH_DNA-bd_sf"/>
</dbReference>
<dbReference type="Proteomes" id="UP001500731">
    <property type="component" value="Unassembled WGS sequence"/>
</dbReference>
<dbReference type="Pfam" id="PF00126">
    <property type="entry name" value="HTH_1"/>
    <property type="match status" value="1"/>
</dbReference>
<sequence>MFELRRLRLLHEFALRGTVAEVAKSLSYSPSTVSQQLALLEREAGVALLEPDGRRIRLTPEGRVLAEHAARALELDEQARQALAVAPTEPIRISAMPTAAETIVPAALTALAASHPQLRVEMTEAPPEEGLFELTARRFDLVIAEQYPGHTRERREGTEHELIGEDPIRLVLAPHESAVPLDALRDRAWVMEPVGSAVRQWAVQQCRAAGFEPDVRFEAVDLTVHVRLIAAGHAVGMLPDLIWGDAPAGLVLAELPGSPVREIFTAVRTGTRSSEGVAAVRTALAAAFAQHRRPDPPQGR</sequence>
<evidence type="ECO:0000256" key="3">
    <source>
        <dbReference type="ARBA" id="ARBA00023125"/>
    </source>
</evidence>
<dbReference type="CDD" id="cd00090">
    <property type="entry name" value="HTH_ARSR"/>
    <property type="match status" value="1"/>
</dbReference>
<dbReference type="RefSeq" id="WP_345187628.1">
    <property type="nucleotide sequence ID" value="NZ_BAABGP010000018.1"/>
</dbReference>
<keyword evidence="2" id="KW-0805">Transcription regulation</keyword>
<dbReference type="PROSITE" id="PS50931">
    <property type="entry name" value="HTH_LYSR"/>
    <property type="match status" value="1"/>
</dbReference>
<keyword evidence="7" id="KW-1185">Reference proteome</keyword>
<evidence type="ECO:0000313" key="7">
    <source>
        <dbReference type="Proteomes" id="UP001500731"/>
    </source>
</evidence>
<comment type="caution">
    <text evidence="6">The sequence shown here is derived from an EMBL/GenBank/DDBJ whole genome shotgun (WGS) entry which is preliminary data.</text>
</comment>
<protein>
    <submittedName>
        <fullName evidence="6">LysR substrate-binding domain-containing protein</fullName>
    </submittedName>
</protein>
<evidence type="ECO:0000256" key="2">
    <source>
        <dbReference type="ARBA" id="ARBA00023015"/>
    </source>
</evidence>
<gene>
    <name evidence="6" type="ORF">GCM10023171_26000</name>
</gene>
<dbReference type="InterPro" id="IPR036388">
    <property type="entry name" value="WH-like_DNA-bd_sf"/>
</dbReference>
<proteinExistence type="inferred from homology"/>
<dbReference type="Gene3D" id="3.40.190.10">
    <property type="entry name" value="Periplasmic binding protein-like II"/>
    <property type="match status" value="2"/>
</dbReference>
<keyword evidence="4" id="KW-0804">Transcription</keyword>
<dbReference type="EMBL" id="BAABGP010000018">
    <property type="protein sequence ID" value="GAA4487765.1"/>
    <property type="molecule type" value="Genomic_DNA"/>
</dbReference>
<feature type="domain" description="HTH lysR-type" evidence="5">
    <location>
        <begin position="2"/>
        <end position="59"/>
    </location>
</feature>
<dbReference type="Gene3D" id="1.10.10.10">
    <property type="entry name" value="Winged helix-like DNA-binding domain superfamily/Winged helix DNA-binding domain"/>
    <property type="match status" value="1"/>
</dbReference>
<keyword evidence="3" id="KW-0238">DNA-binding</keyword>
<reference evidence="7" key="1">
    <citation type="journal article" date="2019" name="Int. J. Syst. Evol. Microbiol.">
        <title>The Global Catalogue of Microorganisms (GCM) 10K type strain sequencing project: providing services to taxonomists for standard genome sequencing and annotation.</title>
        <authorList>
            <consortium name="The Broad Institute Genomics Platform"/>
            <consortium name="The Broad Institute Genome Sequencing Center for Infectious Disease"/>
            <person name="Wu L."/>
            <person name="Ma J."/>
        </authorList>
    </citation>
    <scope>NUCLEOTIDE SEQUENCE [LARGE SCALE GENOMIC DNA]</scope>
    <source>
        <strain evidence="7">JCM 17839</strain>
    </source>
</reference>
<evidence type="ECO:0000259" key="5">
    <source>
        <dbReference type="PROSITE" id="PS50931"/>
    </source>
</evidence>
<accession>A0ABP8PK29</accession>
<evidence type="ECO:0000313" key="6">
    <source>
        <dbReference type="EMBL" id="GAA4487765.1"/>
    </source>
</evidence>
<dbReference type="InterPro" id="IPR000847">
    <property type="entry name" value="LysR_HTH_N"/>
</dbReference>
<dbReference type="SUPFAM" id="SSF53850">
    <property type="entry name" value="Periplasmic binding protein-like II"/>
    <property type="match status" value="1"/>
</dbReference>
<dbReference type="SUPFAM" id="SSF46785">
    <property type="entry name" value="Winged helix' DNA-binding domain"/>
    <property type="match status" value="1"/>
</dbReference>
<comment type="similarity">
    <text evidence="1">Belongs to the LysR transcriptional regulatory family.</text>
</comment>
<evidence type="ECO:0000256" key="1">
    <source>
        <dbReference type="ARBA" id="ARBA00009437"/>
    </source>
</evidence>
<dbReference type="PANTHER" id="PTHR30346">
    <property type="entry name" value="TRANSCRIPTIONAL DUAL REGULATOR HCAR-RELATED"/>
    <property type="match status" value="1"/>
</dbReference>
<dbReference type="PANTHER" id="PTHR30346:SF29">
    <property type="entry name" value="LYSR SUBSTRATE-BINDING"/>
    <property type="match status" value="1"/>
</dbReference>
<dbReference type="InterPro" id="IPR005119">
    <property type="entry name" value="LysR_subst-bd"/>
</dbReference>
<name>A0ABP8PK29_9MICO</name>
<evidence type="ECO:0000256" key="4">
    <source>
        <dbReference type="ARBA" id="ARBA00023163"/>
    </source>
</evidence>
<organism evidence="6 7">
    <name type="scientific">Microbacterium panaciterrae</name>
    <dbReference type="NCBI Taxonomy" id="985759"/>
    <lineage>
        <taxon>Bacteria</taxon>
        <taxon>Bacillati</taxon>
        <taxon>Actinomycetota</taxon>
        <taxon>Actinomycetes</taxon>
        <taxon>Micrococcales</taxon>
        <taxon>Microbacteriaceae</taxon>
        <taxon>Microbacterium</taxon>
    </lineage>
</organism>